<dbReference type="Proteomes" id="UP000887566">
    <property type="component" value="Unplaced"/>
</dbReference>
<evidence type="ECO:0000256" key="3">
    <source>
        <dbReference type="RuleBase" id="RU000363"/>
    </source>
</evidence>
<dbReference type="PANTHER" id="PTHR24322:SF736">
    <property type="entry name" value="RETINOL DEHYDROGENASE 10"/>
    <property type="match status" value="1"/>
</dbReference>
<evidence type="ECO:0000256" key="2">
    <source>
        <dbReference type="ARBA" id="ARBA00023002"/>
    </source>
</evidence>
<dbReference type="InterPro" id="IPR002347">
    <property type="entry name" value="SDR_fam"/>
</dbReference>
<dbReference type="WBParaSite" id="PSAMB.scaffold3946size16290.g22971.t1">
    <property type="protein sequence ID" value="PSAMB.scaffold3946size16290.g22971.t1"/>
    <property type="gene ID" value="PSAMB.scaffold3946size16290.g22971"/>
</dbReference>
<evidence type="ECO:0000256" key="1">
    <source>
        <dbReference type="ARBA" id="ARBA00006484"/>
    </source>
</evidence>
<name>A0A914WEI9_9BILA</name>
<dbReference type="Gene3D" id="3.40.50.720">
    <property type="entry name" value="NAD(P)-binding Rossmann-like Domain"/>
    <property type="match status" value="1"/>
</dbReference>
<sequence>MNVRLAIWITDWFGDSADLYFETLQADVAYFTSVSRFQTLVNSCAVAFKSALQKFVESSARMAGRPSLGARIARTIAYLFQLLFCSIWKDLFHSLSWKRKCVQDQVIVITGGAMGIGKRLAEMFALEHKAKVVILDQNEAEALKTVAGIRDRGATAHSFVCDVTNPDDLRQCAAKIAENPALGKADIIICNAGISGFGLILDVSDAMLKKTLDVNVLGVFNTIRAFLGPMISRNQGHVVTIGSICGFAGDVYGSAYCSSKYAVRGIMESLENELHDRDITGVRCTTVYPYFTETAMVTYEPTSTFYNVIPLDKCIRSIVDAVLKEKRTSFIPSTFFFIFYIVKPFLSKHSFFASRKWLNFRYGPPIVKTADAVV</sequence>
<dbReference type="SMART" id="SM00822">
    <property type="entry name" value="PKS_KR"/>
    <property type="match status" value="1"/>
</dbReference>
<evidence type="ECO:0000259" key="4">
    <source>
        <dbReference type="SMART" id="SM00822"/>
    </source>
</evidence>
<keyword evidence="2" id="KW-0560">Oxidoreductase</keyword>
<accession>A0A914WEI9</accession>
<dbReference type="GO" id="GO:0005811">
    <property type="term" value="C:lipid droplet"/>
    <property type="evidence" value="ECO:0007669"/>
    <property type="project" value="TreeGrafter"/>
</dbReference>
<reference evidence="6" key="1">
    <citation type="submission" date="2022-11" db="UniProtKB">
        <authorList>
            <consortium name="WormBaseParasite"/>
        </authorList>
    </citation>
    <scope>IDENTIFICATION</scope>
</reference>
<protein>
    <recommendedName>
        <fullName evidence="4">Ketoreductase domain-containing protein</fullName>
    </recommendedName>
</protein>
<evidence type="ECO:0000313" key="5">
    <source>
        <dbReference type="Proteomes" id="UP000887566"/>
    </source>
</evidence>
<dbReference type="AlphaFoldDB" id="A0A914WEI9"/>
<comment type="similarity">
    <text evidence="1 3">Belongs to the short-chain dehydrogenases/reductases (SDR) family.</text>
</comment>
<dbReference type="InterPro" id="IPR057326">
    <property type="entry name" value="KR_dom"/>
</dbReference>
<feature type="domain" description="Ketoreductase" evidence="4">
    <location>
        <begin position="105"/>
        <end position="284"/>
    </location>
</feature>
<proteinExistence type="inferred from homology"/>
<dbReference type="PANTHER" id="PTHR24322">
    <property type="entry name" value="PKSB"/>
    <property type="match status" value="1"/>
</dbReference>
<dbReference type="PRINTS" id="PR00081">
    <property type="entry name" value="GDHRDH"/>
</dbReference>
<dbReference type="GO" id="GO:0016616">
    <property type="term" value="F:oxidoreductase activity, acting on the CH-OH group of donors, NAD or NADP as acceptor"/>
    <property type="evidence" value="ECO:0007669"/>
    <property type="project" value="TreeGrafter"/>
</dbReference>
<dbReference type="InterPro" id="IPR036291">
    <property type="entry name" value="NAD(P)-bd_dom_sf"/>
</dbReference>
<dbReference type="PRINTS" id="PR00080">
    <property type="entry name" value="SDRFAMILY"/>
</dbReference>
<evidence type="ECO:0000313" key="6">
    <source>
        <dbReference type="WBParaSite" id="PSAMB.scaffold3946size16290.g22971.t1"/>
    </source>
</evidence>
<keyword evidence="5" id="KW-1185">Reference proteome</keyword>
<dbReference type="Pfam" id="PF00106">
    <property type="entry name" value="adh_short"/>
    <property type="match status" value="1"/>
</dbReference>
<organism evidence="5 6">
    <name type="scientific">Plectus sambesii</name>
    <dbReference type="NCBI Taxonomy" id="2011161"/>
    <lineage>
        <taxon>Eukaryota</taxon>
        <taxon>Metazoa</taxon>
        <taxon>Ecdysozoa</taxon>
        <taxon>Nematoda</taxon>
        <taxon>Chromadorea</taxon>
        <taxon>Plectida</taxon>
        <taxon>Plectina</taxon>
        <taxon>Plectoidea</taxon>
        <taxon>Plectidae</taxon>
        <taxon>Plectus</taxon>
    </lineage>
</organism>
<dbReference type="SUPFAM" id="SSF51735">
    <property type="entry name" value="NAD(P)-binding Rossmann-fold domains"/>
    <property type="match status" value="1"/>
</dbReference>